<dbReference type="OrthoDB" id="7450850at2"/>
<dbReference type="RefSeq" id="WP_069321214.1">
    <property type="nucleotide sequence ID" value="NZ_MDDS01000040.1"/>
</dbReference>
<name>A0A1E3LTC5_9SPHN</name>
<dbReference type="Gene3D" id="3.30.2000.30">
    <property type="match status" value="1"/>
</dbReference>
<evidence type="ECO:0000313" key="1">
    <source>
        <dbReference type="EMBL" id="ODP37031.1"/>
    </source>
</evidence>
<evidence type="ECO:0008006" key="3">
    <source>
        <dbReference type="Google" id="ProtNLM"/>
    </source>
</evidence>
<organism evidence="1 2">
    <name type="scientific">Sphingomonas turrisvirgatae</name>
    <dbReference type="NCBI Taxonomy" id="1888892"/>
    <lineage>
        <taxon>Bacteria</taxon>
        <taxon>Pseudomonadati</taxon>
        <taxon>Pseudomonadota</taxon>
        <taxon>Alphaproteobacteria</taxon>
        <taxon>Sphingomonadales</taxon>
        <taxon>Sphingomonadaceae</taxon>
        <taxon>Sphingomonas</taxon>
    </lineage>
</organism>
<dbReference type="STRING" id="1888892.BFL28_19120"/>
<sequence>MSAHIELQAALVAAIASDPVLSDTLTRVFDAPPIRAARPYALVEDAVLTDWSTKDMAGREGRVAVTLFDLGERPVRAQQLAGSTEEAVLAMPAQLGGGWRIISLMLIRSRLVREGEGRWAATSEFRIRMLREG</sequence>
<dbReference type="Proteomes" id="UP000094487">
    <property type="component" value="Unassembled WGS sequence"/>
</dbReference>
<reference evidence="1 2" key="1">
    <citation type="submission" date="2016-08" db="EMBL/GenBank/DDBJ databases">
        <title>Draft genome of the agarase producing Sphingomonas sp. MCT13.</title>
        <authorList>
            <person name="D'Andrea M.M."/>
            <person name="Rossolini G.M."/>
            <person name="Thaller M.C."/>
        </authorList>
    </citation>
    <scope>NUCLEOTIDE SEQUENCE [LARGE SCALE GENOMIC DNA]</scope>
    <source>
        <strain evidence="1 2">MCT13</strain>
    </source>
</reference>
<dbReference type="InterPro" id="IPR053745">
    <property type="entry name" value="Viral_Tail_Comp_sf"/>
</dbReference>
<comment type="caution">
    <text evidence="1">The sequence shown here is derived from an EMBL/GenBank/DDBJ whole genome shotgun (WGS) entry which is preliminary data.</text>
</comment>
<dbReference type="InterPro" id="IPR021508">
    <property type="entry name" value="Gp17-like"/>
</dbReference>
<dbReference type="AlphaFoldDB" id="A0A1E3LTC5"/>
<proteinExistence type="predicted"/>
<gene>
    <name evidence="1" type="ORF">BFL28_19120</name>
</gene>
<evidence type="ECO:0000313" key="2">
    <source>
        <dbReference type="Proteomes" id="UP000094487"/>
    </source>
</evidence>
<dbReference type="Pfam" id="PF11367">
    <property type="entry name" value="Tail_completion_gp17"/>
    <property type="match status" value="1"/>
</dbReference>
<accession>A0A1E3LTC5</accession>
<keyword evidence="2" id="KW-1185">Reference proteome</keyword>
<dbReference type="EMBL" id="MDDS01000040">
    <property type="protein sequence ID" value="ODP37031.1"/>
    <property type="molecule type" value="Genomic_DNA"/>
</dbReference>
<protein>
    <recommendedName>
        <fullName evidence="3">DUF3168 domain-containing protein</fullName>
    </recommendedName>
</protein>